<sequence length="75" mass="8180">MNAELPITLPSGRRAVFVGYGTQATQPDNCHLRREAVAVFHGETGREGKHERLTFTKRFADAHILSAAVVTCSGQ</sequence>
<accession>A0AA42S5H6</accession>
<dbReference type="RefSeq" id="WP_279968386.1">
    <property type="nucleotide sequence ID" value="NZ_JAOCDZ010000018.1"/>
</dbReference>
<dbReference type="AlphaFoldDB" id="A0AA42S5H6"/>
<organism evidence="1 2">
    <name type="scientific">Achromobacter spanius</name>
    <dbReference type="NCBI Taxonomy" id="217203"/>
    <lineage>
        <taxon>Bacteria</taxon>
        <taxon>Pseudomonadati</taxon>
        <taxon>Pseudomonadota</taxon>
        <taxon>Betaproteobacteria</taxon>
        <taxon>Burkholderiales</taxon>
        <taxon>Alcaligenaceae</taxon>
        <taxon>Achromobacter</taxon>
    </lineage>
</organism>
<comment type="caution">
    <text evidence="1">The sequence shown here is derived from an EMBL/GenBank/DDBJ whole genome shotgun (WGS) entry which is preliminary data.</text>
</comment>
<reference evidence="1" key="1">
    <citation type="submission" date="2022-09" db="EMBL/GenBank/DDBJ databases">
        <title>Intensive care unit water sources are persistently colonized with multi-drug resistant bacteria and are the site of extensive horizontal gene transfer of antibiotic resistance genes.</title>
        <authorList>
            <person name="Diorio-Toth L."/>
        </authorList>
    </citation>
    <scope>NUCLEOTIDE SEQUENCE</scope>
    <source>
        <strain evidence="1">GD03843</strain>
    </source>
</reference>
<gene>
    <name evidence="1" type="ORF">N5D93_22660</name>
</gene>
<evidence type="ECO:0000313" key="2">
    <source>
        <dbReference type="Proteomes" id="UP001161094"/>
    </source>
</evidence>
<dbReference type="Proteomes" id="UP001161094">
    <property type="component" value="Unassembled WGS sequence"/>
</dbReference>
<protein>
    <submittedName>
        <fullName evidence="1">Uncharacterized protein</fullName>
    </submittedName>
</protein>
<dbReference type="EMBL" id="JAOCDZ010000018">
    <property type="protein sequence ID" value="MDH0738637.1"/>
    <property type="molecule type" value="Genomic_DNA"/>
</dbReference>
<evidence type="ECO:0000313" key="1">
    <source>
        <dbReference type="EMBL" id="MDH0738637.1"/>
    </source>
</evidence>
<proteinExistence type="predicted"/>
<name>A0AA42S5H6_9BURK</name>